<proteinExistence type="predicted"/>
<reference evidence="1" key="3">
    <citation type="submission" date="2025-09" db="UniProtKB">
        <authorList>
            <consortium name="Ensembl"/>
        </authorList>
    </citation>
    <scope>IDENTIFICATION</scope>
</reference>
<name>F7BHC5_CIOIN</name>
<evidence type="ECO:0000313" key="1">
    <source>
        <dbReference type="Ensembl" id="ENSCINP00000021519.3"/>
    </source>
</evidence>
<keyword evidence="2" id="KW-1185">Reference proteome</keyword>
<dbReference type="Ensembl" id="ENSCINT00000021519.3">
    <property type="protein sequence ID" value="ENSCINP00000021519.3"/>
    <property type="gene ID" value="ENSCING00000010945.3"/>
</dbReference>
<dbReference type="InParanoid" id="F7BHC5"/>
<evidence type="ECO:0000313" key="2">
    <source>
        <dbReference type="Proteomes" id="UP000008144"/>
    </source>
</evidence>
<dbReference type="Proteomes" id="UP000008144">
    <property type="component" value="Unassembled WGS sequence"/>
</dbReference>
<dbReference type="GeneTree" id="ENSGT00390000011361"/>
<reference evidence="2" key="1">
    <citation type="journal article" date="2002" name="Science">
        <title>The draft genome of Ciona intestinalis: insights into chordate and vertebrate origins.</title>
        <authorList>
            <person name="Dehal P."/>
            <person name="Satou Y."/>
            <person name="Campbell R.K."/>
            <person name="Chapman J."/>
            <person name="Degnan B."/>
            <person name="De Tomaso A."/>
            <person name="Davidson B."/>
            <person name="Di Gregorio A."/>
            <person name="Gelpke M."/>
            <person name="Goodstein D.M."/>
            <person name="Harafuji N."/>
            <person name="Hastings K.E."/>
            <person name="Ho I."/>
            <person name="Hotta K."/>
            <person name="Huang W."/>
            <person name="Kawashima T."/>
            <person name="Lemaire P."/>
            <person name="Martinez D."/>
            <person name="Meinertzhagen I.A."/>
            <person name="Necula S."/>
            <person name="Nonaka M."/>
            <person name="Putnam N."/>
            <person name="Rash S."/>
            <person name="Saiga H."/>
            <person name="Satake M."/>
            <person name="Terry A."/>
            <person name="Yamada L."/>
            <person name="Wang H.G."/>
            <person name="Awazu S."/>
            <person name="Azumi K."/>
            <person name="Boore J."/>
            <person name="Branno M."/>
            <person name="Chin-Bow S."/>
            <person name="DeSantis R."/>
            <person name="Doyle S."/>
            <person name="Francino P."/>
            <person name="Keys D.N."/>
            <person name="Haga S."/>
            <person name="Hayashi H."/>
            <person name="Hino K."/>
            <person name="Imai K.S."/>
            <person name="Inaba K."/>
            <person name="Kano S."/>
            <person name="Kobayashi K."/>
            <person name="Kobayashi M."/>
            <person name="Lee B.I."/>
            <person name="Makabe K.W."/>
            <person name="Manohar C."/>
            <person name="Matassi G."/>
            <person name="Medina M."/>
            <person name="Mochizuki Y."/>
            <person name="Mount S."/>
            <person name="Morishita T."/>
            <person name="Miura S."/>
            <person name="Nakayama A."/>
            <person name="Nishizaka S."/>
            <person name="Nomoto H."/>
            <person name="Ohta F."/>
            <person name="Oishi K."/>
            <person name="Rigoutsos I."/>
            <person name="Sano M."/>
            <person name="Sasaki A."/>
            <person name="Sasakura Y."/>
            <person name="Shoguchi E."/>
            <person name="Shin-i T."/>
            <person name="Spagnuolo A."/>
            <person name="Stainier D."/>
            <person name="Suzuki M.M."/>
            <person name="Tassy O."/>
            <person name="Takatori N."/>
            <person name="Tokuoka M."/>
            <person name="Yagi K."/>
            <person name="Yoshizaki F."/>
            <person name="Wada S."/>
            <person name="Zhang C."/>
            <person name="Hyatt P.D."/>
            <person name="Larimer F."/>
            <person name="Detter C."/>
            <person name="Doggett N."/>
            <person name="Glavina T."/>
            <person name="Hawkins T."/>
            <person name="Richardson P."/>
            <person name="Lucas S."/>
            <person name="Kohara Y."/>
            <person name="Levine M."/>
            <person name="Satoh N."/>
            <person name="Rokhsar D.S."/>
        </authorList>
    </citation>
    <scope>NUCLEOTIDE SEQUENCE [LARGE SCALE GENOMIC DNA]</scope>
</reference>
<dbReference type="AlphaFoldDB" id="F7BHC5"/>
<accession>F7BHC5</accession>
<sequence>MVENMKKTKFPHLENYAKLLQSYHGETLPAAAEALEACYRQKLIDYCNAILAKCADDWNALIPRLVLHYSCCYTCKEQRLCLPTYCWGGYYTWTVKYPTACFYPYYYKTYRTYCSYRVSYCQGYYSYKSC</sequence>
<organism evidence="1 2">
    <name type="scientific">Ciona intestinalis</name>
    <name type="common">Transparent sea squirt</name>
    <name type="synonym">Ascidia intestinalis</name>
    <dbReference type="NCBI Taxonomy" id="7719"/>
    <lineage>
        <taxon>Eukaryota</taxon>
        <taxon>Metazoa</taxon>
        <taxon>Chordata</taxon>
        <taxon>Tunicata</taxon>
        <taxon>Ascidiacea</taxon>
        <taxon>Phlebobranchia</taxon>
        <taxon>Cionidae</taxon>
        <taxon>Ciona</taxon>
    </lineage>
</organism>
<dbReference type="HOGENOM" id="CLU_159410_0_0_1"/>
<reference evidence="1" key="2">
    <citation type="submission" date="2025-08" db="UniProtKB">
        <authorList>
            <consortium name="Ensembl"/>
        </authorList>
    </citation>
    <scope>IDENTIFICATION</scope>
</reference>
<protein>
    <submittedName>
        <fullName evidence="1">Uncharacterized protein</fullName>
    </submittedName>
</protein>